<dbReference type="PANTHER" id="PTHR35795">
    <property type="entry name" value="SLR1885 PROTEIN"/>
    <property type="match status" value="1"/>
</dbReference>
<evidence type="ECO:0000256" key="4">
    <source>
        <dbReference type="ARBA" id="ARBA00022801"/>
    </source>
</evidence>
<dbReference type="NCBIfam" id="TIGR00488">
    <property type="entry name" value="bis(5'-nucleosyl)-tetraphosphatase (symmetrical) YqeK"/>
    <property type="match status" value="1"/>
</dbReference>
<evidence type="ECO:0000313" key="9">
    <source>
        <dbReference type="Proteomes" id="UP000199584"/>
    </source>
</evidence>
<dbReference type="InterPro" id="IPR051094">
    <property type="entry name" value="Diverse_Catalytic_Enzymes"/>
</dbReference>
<keyword evidence="4 8" id="KW-0378">Hydrolase</keyword>
<reference evidence="9" key="1">
    <citation type="submission" date="2016-10" db="EMBL/GenBank/DDBJ databases">
        <authorList>
            <person name="Varghese N."/>
            <person name="Submissions S."/>
        </authorList>
    </citation>
    <scope>NUCLEOTIDE SEQUENCE [LARGE SCALE GENOMIC DNA]</scope>
    <source>
        <strain evidence="9">DSM 3669</strain>
    </source>
</reference>
<keyword evidence="5" id="KW-0408">Iron</keyword>
<sequence>MEVYLQRLKGMLDSKRYAHSLRVMDTAVRLAGIYGADREKAAVAGLLHDCARDMPGERLLALARQHALEITEVEEILPVLLHAPVGALMARLEFGVHNIAVLRAISRHTLGGVSMSLLDKIVFVADKVEPGRRFPGVQKLREEAEQNLDRTLLRCFDMAINLSVQKGEPVHPLTVMARNQLIFAVEVSEKKFASIEF</sequence>
<dbReference type="Pfam" id="PF01966">
    <property type="entry name" value="HD"/>
    <property type="match status" value="1"/>
</dbReference>
<dbReference type="GO" id="GO:0046872">
    <property type="term" value="F:metal ion binding"/>
    <property type="evidence" value="ECO:0007669"/>
    <property type="project" value="UniProtKB-KW"/>
</dbReference>
<dbReference type="PROSITE" id="PS51831">
    <property type="entry name" value="HD"/>
    <property type="match status" value="1"/>
</dbReference>
<dbReference type="Gene3D" id="1.10.3210.10">
    <property type="entry name" value="Hypothetical protein af1432"/>
    <property type="match status" value="1"/>
</dbReference>
<dbReference type="AlphaFoldDB" id="A0A1I6DSF6"/>
<dbReference type="OrthoDB" id="5295945at2"/>
<keyword evidence="2" id="KW-0479">Metal-binding</keyword>
<evidence type="ECO:0000259" key="7">
    <source>
        <dbReference type="PROSITE" id="PS51831"/>
    </source>
</evidence>
<name>A0A1I6DSF6_9FIRM</name>
<dbReference type="InterPro" id="IPR003607">
    <property type="entry name" value="HD/PDEase_dom"/>
</dbReference>
<dbReference type="PANTHER" id="PTHR35795:SF1">
    <property type="entry name" value="BIS(5'-NUCLEOSYL)-TETRAPHOSPHATASE, SYMMETRICAL"/>
    <property type="match status" value="1"/>
</dbReference>
<keyword evidence="9" id="KW-1185">Reference proteome</keyword>
<keyword evidence="3" id="KW-0547">Nucleotide-binding</keyword>
<dbReference type="EMBL" id="FOYM01000016">
    <property type="protein sequence ID" value="SFR08291.1"/>
    <property type="molecule type" value="Genomic_DNA"/>
</dbReference>
<evidence type="ECO:0000256" key="1">
    <source>
        <dbReference type="ARBA" id="ARBA00012506"/>
    </source>
</evidence>
<dbReference type="Proteomes" id="UP000199584">
    <property type="component" value="Unassembled WGS sequence"/>
</dbReference>
<dbReference type="SUPFAM" id="SSF109604">
    <property type="entry name" value="HD-domain/PDEase-like"/>
    <property type="match status" value="1"/>
</dbReference>
<dbReference type="SMART" id="SM00471">
    <property type="entry name" value="HDc"/>
    <property type="match status" value="1"/>
</dbReference>
<dbReference type="GO" id="GO:0008803">
    <property type="term" value="F:bis(5'-nucleosyl)-tetraphosphatase (symmetrical) activity"/>
    <property type="evidence" value="ECO:0007669"/>
    <property type="project" value="UniProtKB-EC"/>
</dbReference>
<comment type="catalytic activity">
    <reaction evidence="6">
        <text>P(1),P(4)-bis(5'-adenosyl) tetraphosphate + H2O = 2 ADP + 2 H(+)</text>
        <dbReference type="Rhea" id="RHEA:24252"/>
        <dbReference type="ChEBI" id="CHEBI:15377"/>
        <dbReference type="ChEBI" id="CHEBI:15378"/>
        <dbReference type="ChEBI" id="CHEBI:58141"/>
        <dbReference type="ChEBI" id="CHEBI:456216"/>
        <dbReference type="EC" id="3.6.1.41"/>
    </reaction>
</comment>
<evidence type="ECO:0000256" key="2">
    <source>
        <dbReference type="ARBA" id="ARBA00022723"/>
    </source>
</evidence>
<feature type="domain" description="HD" evidence="7">
    <location>
        <begin position="16"/>
        <end position="131"/>
    </location>
</feature>
<evidence type="ECO:0000313" key="8">
    <source>
        <dbReference type="EMBL" id="SFR08291.1"/>
    </source>
</evidence>
<evidence type="ECO:0000256" key="6">
    <source>
        <dbReference type="ARBA" id="ARBA00049417"/>
    </source>
</evidence>
<gene>
    <name evidence="8" type="ORF">SAMN05660706_11649</name>
</gene>
<dbReference type="STRING" id="39060.SAMN05660706_11649"/>
<evidence type="ECO:0000256" key="3">
    <source>
        <dbReference type="ARBA" id="ARBA00022741"/>
    </source>
</evidence>
<dbReference type="EC" id="3.6.1.41" evidence="1"/>
<dbReference type="InterPro" id="IPR006674">
    <property type="entry name" value="HD_domain"/>
</dbReference>
<organism evidence="8 9">
    <name type="scientific">Desulfoscipio geothermicus DSM 3669</name>
    <dbReference type="NCBI Taxonomy" id="1121426"/>
    <lineage>
        <taxon>Bacteria</taxon>
        <taxon>Bacillati</taxon>
        <taxon>Bacillota</taxon>
        <taxon>Clostridia</taxon>
        <taxon>Eubacteriales</taxon>
        <taxon>Desulfallaceae</taxon>
        <taxon>Desulfoscipio</taxon>
    </lineage>
</organism>
<proteinExistence type="predicted"/>
<dbReference type="GO" id="GO:0000166">
    <property type="term" value="F:nucleotide binding"/>
    <property type="evidence" value="ECO:0007669"/>
    <property type="project" value="UniProtKB-KW"/>
</dbReference>
<accession>A0A1I6DSF6</accession>
<evidence type="ECO:0000256" key="5">
    <source>
        <dbReference type="ARBA" id="ARBA00023004"/>
    </source>
</evidence>
<dbReference type="RefSeq" id="WP_092483873.1">
    <property type="nucleotide sequence ID" value="NZ_FOYM01000016.1"/>
</dbReference>
<dbReference type="CDD" id="cd00077">
    <property type="entry name" value="HDc"/>
    <property type="match status" value="1"/>
</dbReference>
<dbReference type="InterPro" id="IPR005249">
    <property type="entry name" value="YqeK"/>
</dbReference>
<protein>
    <recommendedName>
        <fullName evidence="1">bis(5'-nucleosyl)-tetraphosphatase (symmetrical)</fullName>
        <ecNumber evidence="1">3.6.1.41</ecNumber>
    </recommendedName>
</protein>